<dbReference type="RefSeq" id="XP_025350305.1">
    <property type="nucleotide sequence ID" value="XM_025489073.1"/>
</dbReference>
<dbReference type="GeneID" id="37010807"/>
<reference evidence="1 2" key="1">
    <citation type="journal article" date="2018" name="Mol. Biol. Evol.">
        <title>Broad Genomic Sampling Reveals a Smut Pathogenic Ancestry of the Fungal Clade Ustilaginomycotina.</title>
        <authorList>
            <person name="Kijpornyongpan T."/>
            <person name="Mondo S.J."/>
            <person name="Barry K."/>
            <person name="Sandor L."/>
            <person name="Lee J."/>
            <person name="Lipzen A."/>
            <person name="Pangilinan J."/>
            <person name="LaButti K."/>
            <person name="Hainaut M."/>
            <person name="Henrissat B."/>
            <person name="Grigoriev I.V."/>
            <person name="Spatafora J.W."/>
            <person name="Aime M.C."/>
        </authorList>
    </citation>
    <scope>NUCLEOTIDE SEQUENCE [LARGE SCALE GENOMIC DNA]</scope>
    <source>
        <strain evidence="1 2">MCA 4718</strain>
    </source>
</reference>
<dbReference type="EMBL" id="KZ819322">
    <property type="protein sequence ID" value="PWN23145.1"/>
    <property type="molecule type" value="Genomic_DNA"/>
</dbReference>
<dbReference type="AlphaFoldDB" id="A0A316UIW7"/>
<name>A0A316UIW7_9BASI</name>
<keyword evidence="2" id="KW-1185">Reference proteome</keyword>
<dbReference type="Proteomes" id="UP000245942">
    <property type="component" value="Unassembled WGS sequence"/>
</dbReference>
<organism evidence="1 2">
    <name type="scientific">Pseudomicrostroma glucosiphilum</name>
    <dbReference type="NCBI Taxonomy" id="1684307"/>
    <lineage>
        <taxon>Eukaryota</taxon>
        <taxon>Fungi</taxon>
        <taxon>Dikarya</taxon>
        <taxon>Basidiomycota</taxon>
        <taxon>Ustilaginomycotina</taxon>
        <taxon>Exobasidiomycetes</taxon>
        <taxon>Microstromatales</taxon>
        <taxon>Microstromatales incertae sedis</taxon>
        <taxon>Pseudomicrostroma</taxon>
    </lineage>
</organism>
<proteinExistence type="predicted"/>
<evidence type="ECO:0000313" key="1">
    <source>
        <dbReference type="EMBL" id="PWN23145.1"/>
    </source>
</evidence>
<accession>A0A316UIW7</accession>
<evidence type="ECO:0000313" key="2">
    <source>
        <dbReference type="Proteomes" id="UP000245942"/>
    </source>
</evidence>
<gene>
    <name evidence="1" type="ORF">BCV69DRAFT_110211</name>
</gene>
<protein>
    <submittedName>
        <fullName evidence="1">Uncharacterized protein</fullName>
    </submittedName>
</protein>
<sequence>MLAPYRGLLEGGMDAGGTGSGCIFSLRGHQNVKYFNCRQGHAPASPRLARPAAGSPCRPHRQCLLQLAGSTSTMHALSHESLEDESVEISANVESVRERLVVALHAFWQAMEKARCFLLPALAAEGKCPPAPSSLVLLCPTWPGLCSRTARSTFVQCAVSPWNGLCPGLLAQRLPDLHPKERKDRACPRGTLLPAAGTKKSEWHTGVRDRAIIC</sequence>